<evidence type="ECO:0000256" key="2">
    <source>
        <dbReference type="ARBA" id="ARBA00023157"/>
    </source>
</evidence>
<dbReference type="Proteomes" id="UP001152795">
    <property type="component" value="Unassembled WGS sequence"/>
</dbReference>
<organism evidence="3 4">
    <name type="scientific">Paramuricea clavata</name>
    <name type="common">Red gorgonian</name>
    <name type="synonym">Violescent sea-whip</name>
    <dbReference type="NCBI Taxonomy" id="317549"/>
    <lineage>
        <taxon>Eukaryota</taxon>
        <taxon>Metazoa</taxon>
        <taxon>Cnidaria</taxon>
        <taxon>Anthozoa</taxon>
        <taxon>Octocorallia</taxon>
        <taxon>Malacalcyonacea</taxon>
        <taxon>Plexauridae</taxon>
        <taxon>Paramuricea</taxon>
    </lineage>
</organism>
<evidence type="ECO:0000313" key="3">
    <source>
        <dbReference type="EMBL" id="CAB4014754.1"/>
    </source>
</evidence>
<accession>A0A6S7I828</accession>
<dbReference type="SMART" id="SM00560">
    <property type="entry name" value="LamGL"/>
    <property type="match status" value="2"/>
</dbReference>
<dbReference type="SUPFAM" id="SSF49899">
    <property type="entry name" value="Concanavalin A-like lectins/glucanases"/>
    <property type="match status" value="4"/>
</dbReference>
<dbReference type="InterPro" id="IPR051005">
    <property type="entry name" value="Pentraxin_domain"/>
</dbReference>
<keyword evidence="4" id="KW-1185">Reference proteome</keyword>
<dbReference type="EMBL" id="CACRXK020008433">
    <property type="protein sequence ID" value="CAB4014754.1"/>
    <property type="molecule type" value="Genomic_DNA"/>
</dbReference>
<proteinExistence type="predicted"/>
<protein>
    <submittedName>
        <fullName evidence="3">Uncharacterized protein</fullName>
    </submittedName>
</protein>
<dbReference type="InterPro" id="IPR006558">
    <property type="entry name" value="LamG-like"/>
</dbReference>
<keyword evidence="1" id="KW-0732">Signal</keyword>
<gene>
    <name evidence="3" type="ORF">PACLA_8A075911</name>
</gene>
<sequence>MPNVWTHILVTYTVVTGTAQIFINGELKKEDVKDAGVPLSTDWDQYTGIGPAIGEKDMRGYIDEFYIFNKTLKEMEIKNLISKCSGAKSNVILHLAFEKDMGNISLDTSGLQNDAAIMGMSPVLPSLVINGTCGMGLKVPSNTGIIKLDGKTIRNKPTDAVTIALWANFTTVEGTHTLFETIGGHSLHTKNQYVLSVNDGAVLWRHRNEYGQIVFEVQTGTLILPRSWVHFAATYSSANSRAGIFINGVLVKEAPGTGSLSEDWDGRAGFGMHQGLAGDLLYVDEIMAYNRALTPFEVKNLFGKCNFAGGTGGSKGFQLVYYSFERLSGTTIFDDSGNNIDAVSSSAAQVTKESGKCGNGLHLNQGAININGGAMRLRPTLGISVMLWVKLDTTQGDQEIFMTTNPASLGNKHGQYHFQANAGSVRWFHRNAESQTIFSVETKEPVLQPEIWTHLCATYSTMTRKAEIYVNGELKNSQTSLGGGALSKDWSGKVVIGKLYDMADSGQWVESQALLGVVDEFYIFSKALPLAEIQSLSQMCNSHRVVLHFGFEKGQGLYTLDQSGLGNNGKLVNLTASDMPGVCGLGMNMSQGEIDLDGQRFKGKPLNAITIATWVKLNTNRGYHQLFNTIGSRSEHKNDQYDFAIDNGKVVWSHNDEQNKIIFRIETIPIIPARNWTHVTASYDSSAMIAKVWVGGKLVKEKSATGLLSQDWGHFAGIGRHFYEKEYLNGATDEFLMYNYALSEGEIQYLSKANCGK</sequence>
<keyword evidence="2" id="KW-1015">Disulfide bond</keyword>
<evidence type="ECO:0000256" key="1">
    <source>
        <dbReference type="ARBA" id="ARBA00022729"/>
    </source>
</evidence>
<name>A0A6S7I828_PARCT</name>
<dbReference type="Gene3D" id="2.60.120.200">
    <property type="match status" value="4"/>
</dbReference>
<dbReference type="OrthoDB" id="6017464at2759"/>
<dbReference type="AlphaFoldDB" id="A0A6S7I828"/>
<evidence type="ECO:0000313" key="4">
    <source>
        <dbReference type="Proteomes" id="UP001152795"/>
    </source>
</evidence>
<dbReference type="InterPro" id="IPR013320">
    <property type="entry name" value="ConA-like_dom_sf"/>
</dbReference>
<dbReference type="Pfam" id="PF13385">
    <property type="entry name" value="Laminin_G_3"/>
    <property type="match status" value="4"/>
</dbReference>
<reference evidence="3" key="1">
    <citation type="submission" date="2020-04" db="EMBL/GenBank/DDBJ databases">
        <authorList>
            <person name="Alioto T."/>
            <person name="Alioto T."/>
            <person name="Gomez Garrido J."/>
        </authorList>
    </citation>
    <scope>NUCLEOTIDE SEQUENCE</scope>
    <source>
        <strain evidence="3">A484AB</strain>
    </source>
</reference>
<dbReference type="PANTHER" id="PTHR45869:SF8">
    <property type="entry name" value="LAMG-LIKE JELLYROLL FOLD DOMAIN-CONTAINING PROTEIN"/>
    <property type="match status" value="1"/>
</dbReference>
<dbReference type="PANTHER" id="PTHR45869">
    <property type="entry name" value="C-REACTIVE PROTEIN-RELATED"/>
    <property type="match status" value="1"/>
</dbReference>
<comment type="caution">
    <text evidence="3">The sequence shown here is derived from an EMBL/GenBank/DDBJ whole genome shotgun (WGS) entry which is preliminary data.</text>
</comment>